<proteinExistence type="predicted"/>
<sequence length="169" mass="18810">MACEISALSGKNDRKGDNSGKSVPYGNSARELVTSQEQLLYSLQNLQYELMKTDNETTQALEEIKCRIASAHMKSSRPKVPASVNYKSKSPTTSRRQSLEVVRTPRGMSTMNFSSILDCSNSSVDYRSSTSFSDCTSSVCSERLDTDSEEDQPVVVLKPRRKKPLTILR</sequence>
<feature type="region of interest" description="Disordered" evidence="1">
    <location>
        <begin position="75"/>
        <end position="99"/>
    </location>
</feature>
<dbReference type="EMBL" id="JAZGQO010000003">
    <property type="protein sequence ID" value="KAK6188683.1"/>
    <property type="molecule type" value="Genomic_DNA"/>
</dbReference>
<evidence type="ECO:0000256" key="1">
    <source>
        <dbReference type="SAM" id="MobiDB-lite"/>
    </source>
</evidence>
<reference evidence="2 3" key="1">
    <citation type="submission" date="2024-01" db="EMBL/GenBank/DDBJ databases">
        <title>The genome of the rayed Mediterranean limpet Patella caerulea (Linnaeus, 1758).</title>
        <authorList>
            <person name="Anh-Thu Weber A."/>
            <person name="Halstead-Nussloch G."/>
        </authorList>
    </citation>
    <scope>NUCLEOTIDE SEQUENCE [LARGE SCALE GENOMIC DNA]</scope>
    <source>
        <strain evidence="2">AATW-2023a</strain>
        <tissue evidence="2">Whole specimen</tissue>
    </source>
</reference>
<gene>
    <name evidence="2" type="ORF">SNE40_004814</name>
</gene>
<keyword evidence="3" id="KW-1185">Reference proteome</keyword>
<dbReference type="AlphaFoldDB" id="A0AAN8K3T3"/>
<organism evidence="2 3">
    <name type="scientific">Patella caerulea</name>
    <name type="common">Rayed Mediterranean limpet</name>
    <dbReference type="NCBI Taxonomy" id="87958"/>
    <lineage>
        <taxon>Eukaryota</taxon>
        <taxon>Metazoa</taxon>
        <taxon>Spiralia</taxon>
        <taxon>Lophotrochozoa</taxon>
        <taxon>Mollusca</taxon>
        <taxon>Gastropoda</taxon>
        <taxon>Patellogastropoda</taxon>
        <taxon>Patelloidea</taxon>
        <taxon>Patellidae</taxon>
        <taxon>Patella</taxon>
    </lineage>
</organism>
<feature type="region of interest" description="Disordered" evidence="1">
    <location>
        <begin position="1"/>
        <end position="29"/>
    </location>
</feature>
<evidence type="ECO:0000313" key="2">
    <source>
        <dbReference type="EMBL" id="KAK6188683.1"/>
    </source>
</evidence>
<protein>
    <submittedName>
        <fullName evidence="2">Uncharacterized protein</fullName>
    </submittedName>
</protein>
<dbReference type="Proteomes" id="UP001347796">
    <property type="component" value="Unassembled WGS sequence"/>
</dbReference>
<feature type="compositionally biased region" description="Polar residues" evidence="1">
    <location>
        <begin position="85"/>
        <end position="96"/>
    </location>
</feature>
<evidence type="ECO:0000313" key="3">
    <source>
        <dbReference type="Proteomes" id="UP001347796"/>
    </source>
</evidence>
<comment type="caution">
    <text evidence="2">The sequence shown here is derived from an EMBL/GenBank/DDBJ whole genome shotgun (WGS) entry which is preliminary data.</text>
</comment>
<accession>A0AAN8K3T3</accession>
<name>A0AAN8K3T3_PATCE</name>